<proteinExistence type="predicted"/>
<sequence>MNTQEAAKHFGSKVKLAKALGIRPSAITGWGDTPPLVRQYQIQVLSKNKLKATQPETASVA</sequence>
<dbReference type="SUPFAM" id="SSF47413">
    <property type="entry name" value="lambda repressor-like DNA-binding domains"/>
    <property type="match status" value="1"/>
</dbReference>
<dbReference type="Proteomes" id="UP000242915">
    <property type="component" value="Unassembled WGS sequence"/>
</dbReference>
<dbReference type="Gene3D" id="1.10.260.40">
    <property type="entry name" value="lambda repressor-like DNA-binding domains"/>
    <property type="match status" value="1"/>
</dbReference>
<gene>
    <name evidence="1" type="ORF">SAMN05216255_1561</name>
</gene>
<keyword evidence="1" id="KW-0238">DNA-binding</keyword>
<dbReference type="RefSeq" id="WP_089359355.1">
    <property type="nucleotide sequence ID" value="NZ_FZOG01000002.1"/>
</dbReference>
<protein>
    <submittedName>
        <fullName evidence="1">DNA-binding transcriptional regulator Cro</fullName>
    </submittedName>
</protein>
<dbReference type="InterPro" id="IPR010982">
    <property type="entry name" value="Lambda_DNA-bd_dom_sf"/>
</dbReference>
<dbReference type="Pfam" id="PF14549">
    <property type="entry name" value="P22_Cro"/>
    <property type="match status" value="1"/>
</dbReference>
<name>A0A239C885_9PSED</name>
<evidence type="ECO:0000313" key="1">
    <source>
        <dbReference type="EMBL" id="SNS16320.1"/>
    </source>
</evidence>
<reference evidence="2" key="1">
    <citation type="submission" date="2017-06" db="EMBL/GenBank/DDBJ databases">
        <authorList>
            <person name="Varghese N."/>
            <person name="Submissions S."/>
        </authorList>
    </citation>
    <scope>NUCLEOTIDE SEQUENCE [LARGE SCALE GENOMIC DNA]</scope>
    <source>
        <strain evidence="2">CIP 108523</strain>
    </source>
</reference>
<keyword evidence="2" id="KW-1185">Reference proteome</keyword>
<organism evidence="1 2">
    <name type="scientific">Pseudomonas segetis</name>
    <dbReference type="NCBI Taxonomy" id="298908"/>
    <lineage>
        <taxon>Bacteria</taxon>
        <taxon>Pseudomonadati</taxon>
        <taxon>Pseudomonadota</taxon>
        <taxon>Gammaproteobacteria</taxon>
        <taxon>Pseudomonadales</taxon>
        <taxon>Pseudomonadaceae</taxon>
        <taxon>Pseudomonas</taxon>
    </lineage>
</organism>
<accession>A0A239C885</accession>
<dbReference type="GO" id="GO:0003677">
    <property type="term" value="F:DNA binding"/>
    <property type="evidence" value="ECO:0007669"/>
    <property type="project" value="UniProtKB-KW"/>
</dbReference>
<dbReference type="AlphaFoldDB" id="A0A239C885"/>
<dbReference type="EMBL" id="FZOG01000002">
    <property type="protein sequence ID" value="SNS16320.1"/>
    <property type="molecule type" value="Genomic_DNA"/>
</dbReference>
<evidence type="ECO:0000313" key="2">
    <source>
        <dbReference type="Proteomes" id="UP000242915"/>
    </source>
</evidence>